<gene>
    <name evidence="4" type="ORF">PMEA_00011910</name>
</gene>
<dbReference type="PANTHER" id="PTHR11786">
    <property type="entry name" value="N-HYDROXYARYLAMINE O-ACETYLTRANSFERASE"/>
    <property type="match status" value="1"/>
</dbReference>
<dbReference type="SUPFAM" id="SSF54001">
    <property type="entry name" value="Cysteine proteinases"/>
    <property type="match status" value="1"/>
</dbReference>
<evidence type="ECO:0000256" key="1">
    <source>
        <dbReference type="ARBA" id="ARBA00006547"/>
    </source>
</evidence>
<reference evidence="4 5" key="1">
    <citation type="submission" date="2022-05" db="EMBL/GenBank/DDBJ databases">
        <authorList>
            <consortium name="Genoscope - CEA"/>
            <person name="William W."/>
        </authorList>
    </citation>
    <scope>NUCLEOTIDE SEQUENCE [LARGE SCALE GENOMIC DNA]</scope>
</reference>
<accession>A0AAU9WUN9</accession>
<dbReference type="Gene3D" id="3.30.2140.20">
    <property type="match status" value="1"/>
</dbReference>
<keyword evidence="5" id="KW-1185">Reference proteome</keyword>
<proteinExistence type="inferred from homology"/>
<dbReference type="InterPro" id="IPR001447">
    <property type="entry name" value="Arylamine_N-AcTrfase"/>
</dbReference>
<evidence type="ECO:0000256" key="3">
    <source>
        <dbReference type="RuleBase" id="RU003452"/>
    </source>
</evidence>
<dbReference type="PANTHER" id="PTHR11786:SF0">
    <property type="entry name" value="ARYLAMINE N-ACETYLTRANSFERASE 4-RELATED"/>
    <property type="match status" value="1"/>
</dbReference>
<dbReference type="AlphaFoldDB" id="A0AAU9WUN9"/>
<keyword evidence="3" id="KW-0012">Acyltransferase</keyword>
<evidence type="ECO:0000313" key="5">
    <source>
        <dbReference type="Proteomes" id="UP001159428"/>
    </source>
</evidence>
<dbReference type="EC" id="2.3.1.5" evidence="2"/>
<dbReference type="EMBL" id="CALNXJ010000021">
    <property type="protein sequence ID" value="CAH3126078.1"/>
    <property type="molecule type" value="Genomic_DNA"/>
</dbReference>
<name>A0AAU9WUN9_9CNID</name>
<dbReference type="InterPro" id="IPR053710">
    <property type="entry name" value="Arylamine_NAT_domain_sf"/>
</dbReference>
<dbReference type="Proteomes" id="UP001159428">
    <property type="component" value="Unassembled WGS sequence"/>
</dbReference>
<dbReference type="InterPro" id="IPR038765">
    <property type="entry name" value="Papain-like_cys_pep_sf"/>
</dbReference>
<evidence type="ECO:0000313" key="4">
    <source>
        <dbReference type="EMBL" id="CAH3126078.1"/>
    </source>
</evidence>
<sequence>MAQEQFTPEEVKEYLAQEYLARIHFTGPIEPTLDILKDLQKCHILSVPFENLSVFGKEEIVLSKDWLFDKVVQRHRGGYCYELNSSFSLLLDHFGYSYGRKSAAVYSRKSGLIGSSIDHLINVINIGDEMWLSDVGFGDSFLTPLLIDCSADEQEQQSGTYRIRKDGDQYFYEEKVKTIVDEFGNEEKAKEKFITEAEWAIRYRFDLTPRKIEDFHERLIYHQTDPKSPFTHDRICTLAKPWGRLTLSGNKLITSTYLGDNKVKKETEELSGEEEIVNELAQKFGIRKESCLYPEGSMYHGLELK</sequence>
<dbReference type="PRINTS" id="PR01543">
    <property type="entry name" value="ANATRNSFRASE"/>
</dbReference>
<organism evidence="4 5">
    <name type="scientific">Pocillopora meandrina</name>
    <dbReference type="NCBI Taxonomy" id="46732"/>
    <lineage>
        <taxon>Eukaryota</taxon>
        <taxon>Metazoa</taxon>
        <taxon>Cnidaria</taxon>
        <taxon>Anthozoa</taxon>
        <taxon>Hexacorallia</taxon>
        <taxon>Scleractinia</taxon>
        <taxon>Astrocoeniina</taxon>
        <taxon>Pocilloporidae</taxon>
        <taxon>Pocillopora</taxon>
    </lineage>
</organism>
<dbReference type="Pfam" id="PF00797">
    <property type="entry name" value="Acetyltransf_2"/>
    <property type="match status" value="1"/>
</dbReference>
<dbReference type="GO" id="GO:0004060">
    <property type="term" value="F:arylamine N-acetyltransferase activity"/>
    <property type="evidence" value="ECO:0007669"/>
    <property type="project" value="UniProtKB-EC"/>
</dbReference>
<evidence type="ECO:0000256" key="2">
    <source>
        <dbReference type="ARBA" id="ARBA00012701"/>
    </source>
</evidence>
<comment type="caution">
    <text evidence="4">The sequence shown here is derived from an EMBL/GenBank/DDBJ whole genome shotgun (WGS) entry which is preliminary data.</text>
</comment>
<protein>
    <recommendedName>
        <fullName evidence="2">arylamine N-acetyltransferase</fullName>
        <ecNumber evidence="2">2.3.1.5</ecNumber>
    </recommendedName>
</protein>
<comment type="similarity">
    <text evidence="1 3">Belongs to the arylamine N-acetyltransferase family.</text>
</comment>
<keyword evidence="3" id="KW-0808">Transferase</keyword>